<feature type="region of interest" description="Disordered" evidence="2">
    <location>
        <begin position="340"/>
        <end position="495"/>
    </location>
</feature>
<dbReference type="Proteomes" id="UP000289886">
    <property type="component" value="Unassembled WGS sequence"/>
</dbReference>
<dbReference type="InterPro" id="IPR035969">
    <property type="entry name" value="Rab-GAP_TBC_sf"/>
</dbReference>
<dbReference type="GO" id="GO:0031267">
    <property type="term" value="F:small GTPase binding"/>
    <property type="evidence" value="ECO:0007669"/>
    <property type="project" value="TreeGrafter"/>
</dbReference>
<keyword evidence="5" id="KW-1185">Reference proteome</keyword>
<keyword evidence="1" id="KW-0175">Coiled coil</keyword>
<dbReference type="Pfam" id="PF00566">
    <property type="entry name" value="RabGAP-TBC"/>
    <property type="match status" value="1"/>
</dbReference>
<dbReference type="Gene3D" id="1.10.10.750">
    <property type="entry name" value="Ypt/Rab-GAP domain of gyp1p, domain 1"/>
    <property type="match status" value="1"/>
</dbReference>
<evidence type="ECO:0000256" key="2">
    <source>
        <dbReference type="SAM" id="MobiDB-lite"/>
    </source>
</evidence>
<feature type="compositionally biased region" description="Basic and acidic residues" evidence="2">
    <location>
        <begin position="429"/>
        <end position="445"/>
    </location>
</feature>
<sequence>MLKRRYGSTGSGGRASRRKNIFAGFDEFGFAIFKTKSREGTVQHRCHEYSYPKADDGKVKGLCELLSSWDDADDTCIVKVACFVRTGIPPELRGRVWKCLLGIHTLQESSPFIYQECLKGIRRQLVDLGVSEFGIGSAIATLSEAENEMESKKNTSQSAASSSEFSDVVLFRQIALDLQRSFPTHRSLMGDAPEAIEGQAKLFRVLIAYAIYNPWIGYSQALWRSEVHKWEIDCMQSLVLEEEGEEPVPGKGGKQGSLKRKKSKKEKRNLAGANGLDAKKPAQFTNRGTMGGATKNIFTKMLRVAQRCLQDPGQAVESCEIKQPPLNRSPIVQDRSMRISATSFSRGQIRGRKKLQSSYKEDKHRDRSQGLAATRSRQHSIRSPMDLMREIAGERCQGSVLKKRHSGAAKRQMVRRSSSQHSQGRVLRPHRDEQLFSPSKDRQAEGMRSQSQMAAAVCESNLGPAPFQARESSPGNRTLNKRESPLENTRESRLI</sequence>
<protein>
    <recommendedName>
        <fullName evidence="3">Rab-GAP TBC domain-containing protein</fullName>
    </recommendedName>
</protein>
<evidence type="ECO:0000256" key="1">
    <source>
        <dbReference type="SAM" id="Coils"/>
    </source>
</evidence>
<name>A0A444UMN3_ACIRT</name>
<feature type="compositionally biased region" description="Basic and acidic residues" evidence="2">
    <location>
        <begin position="359"/>
        <end position="368"/>
    </location>
</feature>
<dbReference type="PANTHER" id="PTHR47219:SF9">
    <property type="entry name" value="GTPASE ACTIVATING PROTEIN AND CENTROSOME-ASSOCIATED, ISOFORM B"/>
    <property type="match status" value="1"/>
</dbReference>
<dbReference type="AlphaFoldDB" id="A0A444UMN3"/>
<dbReference type="GO" id="GO:0005096">
    <property type="term" value="F:GTPase activator activity"/>
    <property type="evidence" value="ECO:0007669"/>
    <property type="project" value="TreeGrafter"/>
</dbReference>
<proteinExistence type="predicted"/>
<dbReference type="Gene3D" id="1.10.8.270">
    <property type="entry name" value="putative rabgap domain of human tbc1 domain family member 14 like domains"/>
    <property type="match status" value="1"/>
</dbReference>
<feature type="compositionally biased region" description="Basic residues" evidence="2">
    <location>
        <begin position="257"/>
        <end position="267"/>
    </location>
</feature>
<comment type="caution">
    <text evidence="4">The sequence shown here is derived from an EMBL/GenBank/DDBJ whole genome shotgun (WGS) entry which is preliminary data.</text>
</comment>
<feature type="compositionally biased region" description="Basic residues" evidence="2">
    <location>
        <begin position="401"/>
        <end position="414"/>
    </location>
</feature>
<feature type="domain" description="Rab-GAP TBC" evidence="3">
    <location>
        <begin position="91"/>
        <end position="221"/>
    </location>
</feature>
<accession>A0A444UMN3</accession>
<evidence type="ECO:0000259" key="3">
    <source>
        <dbReference type="Pfam" id="PF00566"/>
    </source>
</evidence>
<dbReference type="PANTHER" id="PTHR47219">
    <property type="entry name" value="RAB GTPASE-ACTIVATING PROTEIN 1-LIKE"/>
    <property type="match status" value="1"/>
</dbReference>
<organism evidence="4 5">
    <name type="scientific">Acipenser ruthenus</name>
    <name type="common">Sterlet sturgeon</name>
    <dbReference type="NCBI Taxonomy" id="7906"/>
    <lineage>
        <taxon>Eukaryota</taxon>
        <taxon>Metazoa</taxon>
        <taxon>Chordata</taxon>
        <taxon>Craniata</taxon>
        <taxon>Vertebrata</taxon>
        <taxon>Euteleostomi</taxon>
        <taxon>Actinopterygii</taxon>
        <taxon>Chondrostei</taxon>
        <taxon>Acipenseriformes</taxon>
        <taxon>Acipenseridae</taxon>
        <taxon>Acipenser</taxon>
    </lineage>
</organism>
<feature type="coiled-coil region" evidence="1">
    <location>
        <begin position="135"/>
        <end position="162"/>
    </location>
</feature>
<evidence type="ECO:0000313" key="5">
    <source>
        <dbReference type="Proteomes" id="UP000289886"/>
    </source>
</evidence>
<gene>
    <name evidence="4" type="ORF">EOD39_3552</name>
</gene>
<dbReference type="InterPro" id="IPR000195">
    <property type="entry name" value="Rab-GAP-TBC_dom"/>
</dbReference>
<evidence type="ECO:0000313" key="4">
    <source>
        <dbReference type="EMBL" id="RXM36388.1"/>
    </source>
</evidence>
<dbReference type="SUPFAM" id="SSF47923">
    <property type="entry name" value="Ypt/Rab-GAP domain of gyp1p"/>
    <property type="match status" value="1"/>
</dbReference>
<dbReference type="EMBL" id="SCEB01214250">
    <property type="protein sequence ID" value="RXM36388.1"/>
    <property type="molecule type" value="Genomic_DNA"/>
</dbReference>
<feature type="region of interest" description="Disordered" evidence="2">
    <location>
        <begin position="242"/>
        <end position="291"/>
    </location>
</feature>
<feature type="compositionally biased region" description="Basic and acidic residues" evidence="2">
    <location>
        <begin position="480"/>
        <end position="495"/>
    </location>
</feature>
<dbReference type="InterPro" id="IPR050302">
    <property type="entry name" value="Rab_GAP_TBC_domain"/>
</dbReference>
<reference evidence="4 5" key="1">
    <citation type="submission" date="2019-01" db="EMBL/GenBank/DDBJ databases">
        <title>Draft Genome and Complete Hox-Cluster Characterization of the Sterlet Sturgeon (Acipenser ruthenus).</title>
        <authorList>
            <person name="Wei Q."/>
        </authorList>
    </citation>
    <scope>NUCLEOTIDE SEQUENCE [LARGE SCALE GENOMIC DNA]</scope>
    <source>
        <strain evidence="4">WHYD16114868_AA</strain>
        <tissue evidence="4">Blood</tissue>
    </source>
</reference>